<name>A0A6A6CV27_ZASCE</name>
<sequence length="346" mass="39779">MPPHVRRTLDEWAAEDNEEPPPDAYDKHQDLVPPHFSPTPDLTNVGKVYSNYGNRHQKSRWKPISLEAKNSAQRIYRNYGITYNVRYKAGLYIAGSETEMEDKHRDRMMVLVFELNGAELGRWKDIHADAMELLDHLHLSGEHGVCVRYYRRWERSFPRSESSVSQTQRTTTSNERGDIDYRRGEMIDIGRPRDLQRGAHLEWRDPLESNHETGEPDFTTLDASRAASSLMRDEEAPRHPLTYPSRHHGRSSNSQGPTDTSAAPSAYSAPTSNEDVDLDFGRRVQRNVEAYNRLLSPPRRGQEQADLYYESESETESSEESVVGSDEVEDEAPLRRELPVPAIEFR</sequence>
<dbReference type="GeneID" id="54558734"/>
<feature type="compositionally biased region" description="Basic and acidic residues" evidence="1">
    <location>
        <begin position="175"/>
        <end position="193"/>
    </location>
</feature>
<dbReference type="EMBL" id="ML993588">
    <property type="protein sequence ID" value="KAF2169356.1"/>
    <property type="molecule type" value="Genomic_DNA"/>
</dbReference>
<feature type="compositionally biased region" description="Low complexity" evidence="1">
    <location>
        <begin position="160"/>
        <end position="173"/>
    </location>
</feature>
<evidence type="ECO:0000313" key="2">
    <source>
        <dbReference type="EMBL" id="KAF2169356.1"/>
    </source>
</evidence>
<feature type="compositionally biased region" description="Low complexity" evidence="1">
    <location>
        <begin position="257"/>
        <end position="272"/>
    </location>
</feature>
<evidence type="ECO:0000256" key="1">
    <source>
        <dbReference type="SAM" id="MobiDB-lite"/>
    </source>
</evidence>
<evidence type="ECO:0000313" key="3">
    <source>
        <dbReference type="Proteomes" id="UP000799537"/>
    </source>
</evidence>
<keyword evidence="3" id="KW-1185">Reference proteome</keyword>
<dbReference type="OrthoDB" id="3649358at2759"/>
<organism evidence="2 3">
    <name type="scientific">Zasmidium cellare ATCC 36951</name>
    <dbReference type="NCBI Taxonomy" id="1080233"/>
    <lineage>
        <taxon>Eukaryota</taxon>
        <taxon>Fungi</taxon>
        <taxon>Dikarya</taxon>
        <taxon>Ascomycota</taxon>
        <taxon>Pezizomycotina</taxon>
        <taxon>Dothideomycetes</taxon>
        <taxon>Dothideomycetidae</taxon>
        <taxon>Mycosphaerellales</taxon>
        <taxon>Mycosphaerellaceae</taxon>
        <taxon>Zasmidium</taxon>
    </lineage>
</organism>
<dbReference type="RefSeq" id="XP_033670245.1">
    <property type="nucleotide sequence ID" value="XM_033805462.1"/>
</dbReference>
<feature type="region of interest" description="Disordered" evidence="1">
    <location>
        <begin position="1"/>
        <end position="29"/>
    </location>
</feature>
<feature type="compositionally biased region" description="Acidic residues" evidence="1">
    <location>
        <begin position="12"/>
        <end position="21"/>
    </location>
</feature>
<reference evidence="2" key="1">
    <citation type="journal article" date="2020" name="Stud. Mycol.">
        <title>101 Dothideomycetes genomes: a test case for predicting lifestyles and emergence of pathogens.</title>
        <authorList>
            <person name="Haridas S."/>
            <person name="Albert R."/>
            <person name="Binder M."/>
            <person name="Bloem J."/>
            <person name="Labutti K."/>
            <person name="Salamov A."/>
            <person name="Andreopoulos B."/>
            <person name="Baker S."/>
            <person name="Barry K."/>
            <person name="Bills G."/>
            <person name="Bluhm B."/>
            <person name="Cannon C."/>
            <person name="Castanera R."/>
            <person name="Culley D."/>
            <person name="Daum C."/>
            <person name="Ezra D."/>
            <person name="Gonzalez J."/>
            <person name="Henrissat B."/>
            <person name="Kuo A."/>
            <person name="Liang C."/>
            <person name="Lipzen A."/>
            <person name="Lutzoni F."/>
            <person name="Magnuson J."/>
            <person name="Mondo S."/>
            <person name="Nolan M."/>
            <person name="Ohm R."/>
            <person name="Pangilinan J."/>
            <person name="Park H.-J."/>
            <person name="Ramirez L."/>
            <person name="Alfaro M."/>
            <person name="Sun H."/>
            <person name="Tritt A."/>
            <person name="Yoshinaga Y."/>
            <person name="Zwiers L.-H."/>
            <person name="Turgeon B."/>
            <person name="Goodwin S."/>
            <person name="Spatafora J."/>
            <person name="Crous P."/>
            <person name="Grigoriev I."/>
        </authorList>
    </citation>
    <scope>NUCLEOTIDE SEQUENCE</scope>
    <source>
        <strain evidence="2">ATCC 36951</strain>
    </source>
</reference>
<feature type="compositionally biased region" description="Acidic residues" evidence="1">
    <location>
        <begin position="309"/>
        <end position="319"/>
    </location>
</feature>
<dbReference type="Proteomes" id="UP000799537">
    <property type="component" value="Unassembled WGS sequence"/>
</dbReference>
<proteinExistence type="predicted"/>
<feature type="region of interest" description="Disordered" evidence="1">
    <location>
        <begin position="226"/>
        <end position="346"/>
    </location>
</feature>
<feature type="region of interest" description="Disordered" evidence="1">
    <location>
        <begin position="160"/>
        <end position="193"/>
    </location>
</feature>
<protein>
    <submittedName>
        <fullName evidence="2">Uncharacterized protein</fullName>
    </submittedName>
</protein>
<gene>
    <name evidence="2" type="ORF">M409DRAFT_20580</name>
</gene>
<accession>A0A6A6CV27</accession>
<dbReference type="AlphaFoldDB" id="A0A6A6CV27"/>